<dbReference type="AlphaFoldDB" id="A0A7H0VDR1"/>
<keyword evidence="1" id="KW-0175">Coiled coil</keyword>
<dbReference type="Proteomes" id="UP000516305">
    <property type="component" value="Chromosome"/>
</dbReference>
<reference evidence="2 3" key="1">
    <citation type="submission" date="2020-08" db="EMBL/GenBank/DDBJ databases">
        <title>Croceimicrobium hydrocarbonivorans gen. nov., sp. nov., a novel marine bacterium isolated from a bacterial consortium that degrades polyethylene terephthalate.</title>
        <authorList>
            <person name="Liu R."/>
        </authorList>
    </citation>
    <scope>NUCLEOTIDE SEQUENCE [LARGE SCALE GENOMIC DNA]</scope>
    <source>
        <strain evidence="2 3">A20-9</strain>
    </source>
</reference>
<dbReference type="EMBL" id="CP060139">
    <property type="protein sequence ID" value="QNR23859.1"/>
    <property type="molecule type" value="Genomic_DNA"/>
</dbReference>
<evidence type="ECO:0000313" key="2">
    <source>
        <dbReference type="EMBL" id="QNR23859.1"/>
    </source>
</evidence>
<proteinExistence type="predicted"/>
<keyword evidence="3" id="KW-1185">Reference proteome</keyword>
<evidence type="ECO:0000256" key="1">
    <source>
        <dbReference type="SAM" id="Coils"/>
    </source>
</evidence>
<dbReference type="RefSeq" id="WP_210758395.1">
    <property type="nucleotide sequence ID" value="NZ_CP060139.1"/>
</dbReference>
<gene>
    <name evidence="2" type="ORF">H4K34_16005</name>
</gene>
<protein>
    <submittedName>
        <fullName evidence="2">Uncharacterized protein</fullName>
    </submittedName>
</protein>
<sequence length="232" mass="27373">MKLIPVLELSYYNEDIAMPEEGPYWKYPKEWDEYHLKCLKSAGFSESLQAIEAGSSFFALAELSDADLKKIVLDYTEDYRKGLENRDEIVPFYGGYILELGARKLLYPQCCSDLGDIQYWKDLSMSKISFENGHPQPKLRFEKEWLYFDLNMEDSSEDFCPCPTERSFKLSIDELRLAIQSTEIILENFEQRIKALFEREYLEMLGIEELLIWRKSNKSYDLSEPYKQYNGD</sequence>
<dbReference type="KEGG" id="chyd:H4K34_16005"/>
<feature type="coiled-coil region" evidence="1">
    <location>
        <begin position="172"/>
        <end position="199"/>
    </location>
</feature>
<evidence type="ECO:0000313" key="3">
    <source>
        <dbReference type="Proteomes" id="UP000516305"/>
    </source>
</evidence>
<accession>A0A7H0VDR1</accession>
<name>A0A7H0VDR1_9FLAO</name>
<organism evidence="2 3">
    <name type="scientific">Croceimicrobium hydrocarbonivorans</name>
    <dbReference type="NCBI Taxonomy" id="2761580"/>
    <lineage>
        <taxon>Bacteria</taxon>
        <taxon>Pseudomonadati</taxon>
        <taxon>Bacteroidota</taxon>
        <taxon>Flavobacteriia</taxon>
        <taxon>Flavobacteriales</taxon>
        <taxon>Owenweeksiaceae</taxon>
        <taxon>Croceimicrobium</taxon>
    </lineage>
</organism>